<sequence length="655" mass="65172">MNRAGAQGGRLRGGSAVRAVSARVAATPLPRARAPHARGRRRLQPAAAAPDAYSPGGGGGGGAGLPPPSAGLSPLPAASAWAPVAPPGAPAAEPRLAPGAPPAGEPLALPLALPLGHPQPHPLAPPAAPIAALPVASPAPLMPALLEQIAEAKRRAAAESEAEDARIRAELAVKQEAALAERGEARARWTRVVGVCGAAALLMYATRTSISTAILPMAEQYGWGKGFCGTVLSAFFAGYSVTQVLGGQLSDQYGGSLVLAAGLAGWSLCAALTPYAAGHSAGALLAARAGLGAAQGVAFPAIHALLAKGVPPSHRSGAIGTIMALAHTGTALASGLSPALISFGGWPFAFHSFAALAVAWALPWGQMHADLRRVAAASAAAAAPAPATAAAGGDPQQQQQAAATPAAAAAAAARPAKPADPNVGFWPLMRRREVWAIAVAQYASSVGFYGLLAWLPTFLLERCGLELSKLGAYTLAPYLLQAAVGAFAGGMADELIQRRKWRVRDVRVLMQCTAMLGPAVALTLAASPLVAGSAQLAVAFITLGMGLSALSSSGVSASHLDIAPRHAGVVFGVGNTAGTIAGLIAVPAIGYVLAQTGSWALAFGIAAAHNVAGAALWALWVGDSRLREDGGHADADAAAALAAAAAAGGKDKKAA</sequence>
<evidence type="ECO:0000313" key="11">
    <source>
        <dbReference type="EMBL" id="GBF97856.1"/>
    </source>
</evidence>
<name>A0A2V0PDD6_9CHLO</name>
<dbReference type="PANTHER" id="PTHR11662">
    <property type="entry name" value="SOLUTE CARRIER FAMILY 17"/>
    <property type="match status" value="1"/>
</dbReference>
<feature type="transmembrane region" description="Helical" evidence="9">
    <location>
        <begin position="283"/>
        <end position="306"/>
    </location>
</feature>
<gene>
    <name evidence="11" type="ORF">Rsub_11206</name>
</gene>
<evidence type="ECO:0000256" key="7">
    <source>
        <dbReference type="ARBA" id="ARBA00024362"/>
    </source>
</evidence>
<accession>A0A2V0PDD6</accession>
<dbReference type="SUPFAM" id="SSF103473">
    <property type="entry name" value="MFS general substrate transporter"/>
    <property type="match status" value="1"/>
</dbReference>
<feature type="transmembrane region" description="Helical" evidence="9">
    <location>
        <begin position="434"/>
        <end position="455"/>
    </location>
</feature>
<proteinExistence type="inferred from homology"/>
<evidence type="ECO:0000256" key="2">
    <source>
        <dbReference type="ARBA" id="ARBA00022448"/>
    </source>
</evidence>
<dbReference type="PROSITE" id="PS50850">
    <property type="entry name" value="MFS"/>
    <property type="match status" value="1"/>
</dbReference>
<feature type="transmembrane region" description="Helical" evidence="9">
    <location>
        <begin position="318"/>
        <end position="337"/>
    </location>
</feature>
<dbReference type="Proteomes" id="UP000247498">
    <property type="component" value="Unassembled WGS sequence"/>
</dbReference>
<keyword evidence="4" id="KW-0769">Symport</keyword>
<evidence type="ECO:0000256" key="6">
    <source>
        <dbReference type="ARBA" id="ARBA00023136"/>
    </source>
</evidence>
<feature type="compositionally biased region" description="Gly residues" evidence="8">
    <location>
        <begin position="1"/>
        <end position="12"/>
    </location>
</feature>
<comment type="similarity">
    <text evidence="7">Belongs to the major facilitator superfamily. Sodium/anion cotransporter (TC 2.A.1.14) family.</text>
</comment>
<feature type="transmembrane region" description="Helical" evidence="9">
    <location>
        <begin position="192"/>
        <end position="215"/>
    </location>
</feature>
<feature type="transmembrane region" description="Helical" evidence="9">
    <location>
        <begin position="569"/>
        <end position="593"/>
    </location>
</feature>
<dbReference type="InParanoid" id="A0A2V0PDD6"/>
<keyword evidence="6 9" id="KW-0472">Membrane</keyword>
<feature type="transmembrane region" description="Helical" evidence="9">
    <location>
        <begin position="343"/>
        <end position="363"/>
    </location>
</feature>
<evidence type="ECO:0000256" key="9">
    <source>
        <dbReference type="SAM" id="Phobius"/>
    </source>
</evidence>
<feature type="compositionally biased region" description="Gly residues" evidence="8">
    <location>
        <begin position="55"/>
        <end position="64"/>
    </location>
</feature>
<dbReference type="GO" id="GO:0016020">
    <property type="term" value="C:membrane"/>
    <property type="evidence" value="ECO:0007669"/>
    <property type="project" value="UniProtKB-SubCell"/>
</dbReference>
<keyword evidence="5 9" id="KW-1133">Transmembrane helix</keyword>
<evidence type="ECO:0000256" key="5">
    <source>
        <dbReference type="ARBA" id="ARBA00022989"/>
    </source>
</evidence>
<evidence type="ECO:0000256" key="3">
    <source>
        <dbReference type="ARBA" id="ARBA00022692"/>
    </source>
</evidence>
<dbReference type="InterPro" id="IPR020846">
    <property type="entry name" value="MFS_dom"/>
</dbReference>
<feature type="region of interest" description="Disordered" evidence="8">
    <location>
        <begin position="1"/>
        <end position="71"/>
    </location>
</feature>
<feature type="region of interest" description="Disordered" evidence="8">
    <location>
        <begin position="387"/>
        <end position="407"/>
    </location>
</feature>
<comment type="caution">
    <text evidence="11">The sequence shown here is derived from an EMBL/GenBank/DDBJ whole genome shotgun (WGS) entry which is preliminary data.</text>
</comment>
<keyword evidence="3 9" id="KW-0812">Transmembrane</keyword>
<dbReference type="PANTHER" id="PTHR11662:SF446">
    <property type="entry name" value="SODIUM-DEPENDENT PHOSPHATE TRANSPORT PROTEIN 1, CHLOROPLASTIC"/>
    <property type="match status" value="1"/>
</dbReference>
<evidence type="ECO:0000256" key="8">
    <source>
        <dbReference type="SAM" id="MobiDB-lite"/>
    </source>
</evidence>
<feature type="compositionally biased region" description="Basic residues" evidence="8">
    <location>
        <begin position="33"/>
        <end position="43"/>
    </location>
</feature>
<reference evidence="11 12" key="1">
    <citation type="journal article" date="2018" name="Sci. Rep.">
        <title>Raphidocelis subcapitata (=Pseudokirchneriella subcapitata) provides an insight into genome evolution and environmental adaptations in the Sphaeropleales.</title>
        <authorList>
            <person name="Suzuki S."/>
            <person name="Yamaguchi H."/>
            <person name="Nakajima N."/>
            <person name="Kawachi M."/>
        </authorList>
    </citation>
    <scope>NUCLEOTIDE SEQUENCE [LARGE SCALE GENOMIC DNA]</scope>
    <source>
        <strain evidence="11 12">NIES-35</strain>
    </source>
</reference>
<feature type="transmembrane region" description="Helical" evidence="9">
    <location>
        <begin position="599"/>
        <end position="620"/>
    </location>
</feature>
<comment type="subcellular location">
    <subcellularLocation>
        <location evidence="1">Membrane</location>
        <topology evidence="1">Multi-pass membrane protein</topology>
    </subcellularLocation>
</comment>
<dbReference type="InterPro" id="IPR011701">
    <property type="entry name" value="MFS"/>
</dbReference>
<dbReference type="GO" id="GO:0015293">
    <property type="term" value="F:symporter activity"/>
    <property type="evidence" value="ECO:0007669"/>
    <property type="project" value="UniProtKB-KW"/>
</dbReference>
<dbReference type="OrthoDB" id="533748at2759"/>
<dbReference type="InterPro" id="IPR036259">
    <property type="entry name" value="MFS_trans_sf"/>
</dbReference>
<evidence type="ECO:0000256" key="1">
    <source>
        <dbReference type="ARBA" id="ARBA00004141"/>
    </source>
</evidence>
<feature type="transmembrane region" description="Helical" evidence="9">
    <location>
        <begin position="253"/>
        <end position="277"/>
    </location>
</feature>
<dbReference type="FunFam" id="1.20.1250.20:FF:000003">
    <property type="entry name" value="Solute carrier family 17 member 3"/>
    <property type="match status" value="1"/>
</dbReference>
<evidence type="ECO:0000313" key="12">
    <source>
        <dbReference type="Proteomes" id="UP000247498"/>
    </source>
</evidence>
<dbReference type="InterPro" id="IPR050382">
    <property type="entry name" value="MFS_Na/Anion_cotransporter"/>
</dbReference>
<evidence type="ECO:0000256" key="4">
    <source>
        <dbReference type="ARBA" id="ARBA00022847"/>
    </source>
</evidence>
<feature type="transmembrane region" description="Helical" evidence="9">
    <location>
        <begin position="536"/>
        <end position="557"/>
    </location>
</feature>
<feature type="compositionally biased region" description="Low complexity" evidence="8">
    <location>
        <begin position="45"/>
        <end position="54"/>
    </location>
</feature>
<feature type="transmembrane region" description="Helical" evidence="9">
    <location>
        <begin position="475"/>
        <end position="496"/>
    </location>
</feature>
<feature type="transmembrane region" description="Helical" evidence="9">
    <location>
        <begin position="221"/>
        <end position="241"/>
    </location>
</feature>
<keyword evidence="12" id="KW-1185">Reference proteome</keyword>
<organism evidence="11 12">
    <name type="scientific">Raphidocelis subcapitata</name>
    <dbReference type="NCBI Taxonomy" id="307507"/>
    <lineage>
        <taxon>Eukaryota</taxon>
        <taxon>Viridiplantae</taxon>
        <taxon>Chlorophyta</taxon>
        <taxon>core chlorophytes</taxon>
        <taxon>Chlorophyceae</taxon>
        <taxon>CS clade</taxon>
        <taxon>Sphaeropleales</taxon>
        <taxon>Selenastraceae</taxon>
        <taxon>Raphidocelis</taxon>
    </lineage>
</organism>
<protein>
    <submittedName>
        <fullName evidence="11">MFS family transporter: phosphate sugar</fullName>
    </submittedName>
</protein>
<feature type="domain" description="Major facilitator superfamily (MFS) profile" evidence="10">
    <location>
        <begin position="192"/>
        <end position="625"/>
    </location>
</feature>
<dbReference type="AlphaFoldDB" id="A0A2V0PDD6"/>
<dbReference type="EMBL" id="BDRX01000109">
    <property type="protein sequence ID" value="GBF97856.1"/>
    <property type="molecule type" value="Genomic_DNA"/>
</dbReference>
<feature type="transmembrane region" description="Helical" evidence="9">
    <location>
        <begin position="508"/>
        <end position="530"/>
    </location>
</feature>
<dbReference type="Gene3D" id="1.20.1250.20">
    <property type="entry name" value="MFS general substrate transporter like domains"/>
    <property type="match status" value="2"/>
</dbReference>
<dbReference type="Pfam" id="PF07690">
    <property type="entry name" value="MFS_1"/>
    <property type="match status" value="1"/>
</dbReference>
<keyword evidence="2" id="KW-0813">Transport</keyword>
<feature type="compositionally biased region" description="Low complexity" evidence="8">
    <location>
        <begin position="13"/>
        <end position="32"/>
    </location>
</feature>
<evidence type="ECO:0000259" key="10">
    <source>
        <dbReference type="PROSITE" id="PS50850"/>
    </source>
</evidence>